<dbReference type="Gene3D" id="1.10.8.10">
    <property type="entry name" value="DNA helicase RuvA subunit, C-terminal domain"/>
    <property type="match status" value="2"/>
</dbReference>
<dbReference type="PANTHER" id="PTHR46738:SF1">
    <property type="entry name" value="UBIQUITIN-ASSOCIATED DOMAIN-CONTAINING PROTEIN 1"/>
    <property type="match status" value="1"/>
</dbReference>
<dbReference type="OrthoDB" id="336240at2759"/>
<comment type="caution">
    <text evidence="3">The sequence shown here is derived from an EMBL/GenBank/DDBJ whole genome shotgun (WGS) entry which is preliminary data.</text>
</comment>
<evidence type="ECO:0000313" key="3">
    <source>
        <dbReference type="EMBL" id="KAF6036033.1"/>
    </source>
</evidence>
<dbReference type="InterPro" id="IPR057650">
    <property type="entry name" value="UBL_UBAC1"/>
</dbReference>
<evidence type="ECO:0000313" key="4">
    <source>
        <dbReference type="Proteomes" id="UP000593567"/>
    </source>
</evidence>
<proteinExistence type="predicted"/>
<dbReference type="Pfam" id="PF22562">
    <property type="entry name" value="UBA_7"/>
    <property type="match status" value="2"/>
</dbReference>
<feature type="domain" description="UBA" evidence="2">
    <location>
        <begin position="341"/>
        <end position="383"/>
    </location>
</feature>
<dbReference type="InterPro" id="IPR009060">
    <property type="entry name" value="UBA-like_sf"/>
</dbReference>
<protein>
    <submittedName>
        <fullName evidence="3">UBAC1</fullName>
    </submittedName>
</protein>
<dbReference type="PROSITE" id="PS50030">
    <property type="entry name" value="UBA"/>
    <property type="match status" value="2"/>
</dbReference>
<feature type="compositionally biased region" description="Polar residues" evidence="1">
    <location>
        <begin position="254"/>
        <end position="271"/>
    </location>
</feature>
<dbReference type="CDD" id="cd14304">
    <property type="entry name" value="UBA2_KPC2"/>
    <property type="match status" value="1"/>
</dbReference>
<keyword evidence="4" id="KW-1185">Reference proteome</keyword>
<dbReference type="Pfam" id="PF23326">
    <property type="entry name" value="UBL_UBAC1"/>
    <property type="match status" value="1"/>
</dbReference>
<evidence type="ECO:0000256" key="1">
    <source>
        <dbReference type="SAM" id="MobiDB-lite"/>
    </source>
</evidence>
<feature type="compositionally biased region" description="Low complexity" evidence="1">
    <location>
        <begin position="306"/>
        <end position="326"/>
    </location>
</feature>
<evidence type="ECO:0000259" key="2">
    <source>
        <dbReference type="PROSITE" id="PS50030"/>
    </source>
</evidence>
<accession>A0A7J7KCX3</accession>
<gene>
    <name evidence="3" type="ORF">EB796_005661</name>
</gene>
<dbReference type="InterPro" id="IPR052476">
    <property type="entry name" value="UBAC1"/>
</dbReference>
<dbReference type="Gene3D" id="1.10.260.100">
    <property type="match status" value="1"/>
</dbReference>
<dbReference type="SMART" id="SM00165">
    <property type="entry name" value="UBA"/>
    <property type="match status" value="2"/>
</dbReference>
<dbReference type="GO" id="GO:0000151">
    <property type="term" value="C:ubiquitin ligase complex"/>
    <property type="evidence" value="ECO:0007669"/>
    <property type="project" value="TreeGrafter"/>
</dbReference>
<reference evidence="3" key="1">
    <citation type="submission" date="2020-06" db="EMBL/GenBank/DDBJ databases">
        <title>Draft genome of Bugula neritina, a colonial animal packing powerful symbionts and potential medicines.</title>
        <authorList>
            <person name="Rayko M."/>
        </authorList>
    </citation>
    <scope>NUCLEOTIDE SEQUENCE [LARGE SCALE GENOMIC DNA]</scope>
    <source>
        <strain evidence="3">Kwan_BN1</strain>
    </source>
</reference>
<dbReference type="Proteomes" id="UP000593567">
    <property type="component" value="Unassembled WGS sequence"/>
</dbReference>
<feature type="region of interest" description="Disordered" evidence="1">
    <location>
        <begin position="250"/>
        <end position="271"/>
    </location>
</feature>
<dbReference type="PANTHER" id="PTHR46738">
    <property type="entry name" value="UBIQUITIN-ASSOCIATED DOMAIN-CONTAINING PROTEIN 1"/>
    <property type="match status" value="1"/>
</dbReference>
<feature type="domain" description="UBA" evidence="2">
    <location>
        <begin position="205"/>
        <end position="245"/>
    </location>
</feature>
<dbReference type="EMBL" id="VXIV02000791">
    <property type="protein sequence ID" value="KAF6036033.1"/>
    <property type="molecule type" value="Genomic_DNA"/>
</dbReference>
<dbReference type="SUPFAM" id="SSF46934">
    <property type="entry name" value="UBA-like"/>
    <property type="match status" value="2"/>
</dbReference>
<name>A0A7J7KCX3_BUGNE</name>
<sequence>MYCFIRFQKVMLVPQTVKLCIITSQGKRCHLTVESTAGVHYIKRQAIEALYSVECGGQEPQTIKKALYFKLIHPVSIKTLKDEASLIDEQITSDCELLLVKKRLDESRFSRYGAAASRDKMLSKPPDLSRIREATAKLPRKGTVQKQRDTVSAEAFQKDLKRILVTLVESAQNILALNPEAAQIFKEAQEIMTQESTTNAVAEPSIPDESVAKLTDMGFSREQAIRALKQSRMSIEEAMEWLLLHPTEDAAPDSESQSVAPEHTPSQSQTSMINQIESFSVLSAIDHDTSQSLLNADAAATRPKISSRSSDNTDSPSQSASRRQSKAQTILESFRAYKRRKFKPNLIALRSLIDMGFEEDKVLEALRITDNNQENACEWLLGDHSRDHTLDALEDGIDPSSPIYQSIITNPIVQLGLSNPRCLLAFLHMLENGANAMDWLKDPDVGPILLQISRIYTAEYNDCMLTPFSNSP</sequence>
<dbReference type="InterPro" id="IPR015940">
    <property type="entry name" value="UBA"/>
</dbReference>
<feature type="region of interest" description="Disordered" evidence="1">
    <location>
        <begin position="299"/>
        <end position="326"/>
    </location>
</feature>
<dbReference type="AlphaFoldDB" id="A0A7J7KCX3"/>
<organism evidence="3 4">
    <name type="scientific">Bugula neritina</name>
    <name type="common">Brown bryozoan</name>
    <name type="synonym">Sertularia neritina</name>
    <dbReference type="NCBI Taxonomy" id="10212"/>
    <lineage>
        <taxon>Eukaryota</taxon>
        <taxon>Metazoa</taxon>
        <taxon>Spiralia</taxon>
        <taxon>Lophotrochozoa</taxon>
        <taxon>Bryozoa</taxon>
        <taxon>Gymnolaemata</taxon>
        <taxon>Cheilostomatida</taxon>
        <taxon>Flustrina</taxon>
        <taxon>Buguloidea</taxon>
        <taxon>Bugulidae</taxon>
        <taxon>Bugula</taxon>
    </lineage>
</organism>
<dbReference type="InterPro" id="IPR041927">
    <property type="entry name" value="UBA2_UBAC1"/>
</dbReference>